<proteinExistence type="predicted"/>
<organism evidence="1 2">
    <name type="scientific">Caerostris extrusa</name>
    <name type="common">Bark spider</name>
    <name type="synonym">Caerostris bankana</name>
    <dbReference type="NCBI Taxonomy" id="172846"/>
    <lineage>
        <taxon>Eukaryota</taxon>
        <taxon>Metazoa</taxon>
        <taxon>Ecdysozoa</taxon>
        <taxon>Arthropoda</taxon>
        <taxon>Chelicerata</taxon>
        <taxon>Arachnida</taxon>
        <taxon>Araneae</taxon>
        <taxon>Araneomorphae</taxon>
        <taxon>Entelegynae</taxon>
        <taxon>Araneoidea</taxon>
        <taxon>Araneidae</taxon>
        <taxon>Caerostris</taxon>
    </lineage>
</organism>
<dbReference type="Proteomes" id="UP001054945">
    <property type="component" value="Unassembled WGS sequence"/>
</dbReference>
<keyword evidence="2" id="KW-1185">Reference proteome</keyword>
<sequence>MASNKLRASCVCLYQETPSGRPKSLYNDELQKSIHHFTGDITEEYFTIPQECYFQLYSSRKCFVHLKNFTIALNFHFLTLLFPIDSKHAQTTAFSGKGRGTNQEFLSRHIFIDILRREISETVSLSDFQCV</sequence>
<accession>A0AAV4U378</accession>
<name>A0AAV4U378_CAEEX</name>
<evidence type="ECO:0000313" key="1">
    <source>
        <dbReference type="EMBL" id="GIY52209.1"/>
    </source>
</evidence>
<dbReference type="AlphaFoldDB" id="A0AAV4U378"/>
<reference evidence="1 2" key="1">
    <citation type="submission" date="2021-06" db="EMBL/GenBank/DDBJ databases">
        <title>Caerostris extrusa draft genome.</title>
        <authorList>
            <person name="Kono N."/>
            <person name="Arakawa K."/>
        </authorList>
    </citation>
    <scope>NUCLEOTIDE SEQUENCE [LARGE SCALE GENOMIC DNA]</scope>
</reference>
<comment type="caution">
    <text evidence="1">The sequence shown here is derived from an EMBL/GenBank/DDBJ whole genome shotgun (WGS) entry which is preliminary data.</text>
</comment>
<gene>
    <name evidence="1" type="ORF">CEXT_375611</name>
</gene>
<protein>
    <submittedName>
        <fullName evidence="1">Uncharacterized protein</fullName>
    </submittedName>
</protein>
<dbReference type="EMBL" id="BPLR01012211">
    <property type="protein sequence ID" value="GIY52209.1"/>
    <property type="molecule type" value="Genomic_DNA"/>
</dbReference>
<evidence type="ECO:0000313" key="2">
    <source>
        <dbReference type="Proteomes" id="UP001054945"/>
    </source>
</evidence>